<gene>
    <name evidence="2" type="ORF">H2200_000525</name>
</gene>
<dbReference type="InterPro" id="IPR002110">
    <property type="entry name" value="Ankyrin_rpt"/>
</dbReference>
<dbReference type="PROSITE" id="PS50088">
    <property type="entry name" value="ANK_REPEAT"/>
    <property type="match status" value="1"/>
</dbReference>
<sequence>MVLHHGVDVHARGAQVDDRDTVYGSALHAAAAGGHKQIVLQLLAYGADPRTARLQEYMKNYVPDEMLTPIAAALKHPRFRPRTDSESLLDVCEVITEAGVNEADLKLVVVECAESGSIDRQSYIVISTGLSPYQNGLGHSRMGGNLFECGAILTRT</sequence>
<dbReference type="Pfam" id="PF00023">
    <property type="entry name" value="Ank"/>
    <property type="match status" value="1"/>
</dbReference>
<reference evidence="2" key="1">
    <citation type="submission" date="2022-10" db="EMBL/GenBank/DDBJ databases">
        <title>Culturing micro-colonial fungi from biological soil crusts in the Mojave desert and describing Neophaeococcomyces mojavensis, and introducing the new genera and species Taxawa tesnikishii.</title>
        <authorList>
            <person name="Kurbessoian T."/>
            <person name="Stajich J.E."/>
        </authorList>
    </citation>
    <scope>NUCLEOTIDE SEQUENCE</scope>
    <source>
        <strain evidence="2">TK_41</strain>
    </source>
</reference>
<evidence type="ECO:0000313" key="3">
    <source>
        <dbReference type="Proteomes" id="UP001172673"/>
    </source>
</evidence>
<dbReference type="EMBL" id="JAPDRK010000001">
    <property type="protein sequence ID" value="KAJ9616806.1"/>
    <property type="molecule type" value="Genomic_DNA"/>
</dbReference>
<organism evidence="2 3">
    <name type="scientific">Cladophialophora chaetospira</name>
    <dbReference type="NCBI Taxonomy" id="386627"/>
    <lineage>
        <taxon>Eukaryota</taxon>
        <taxon>Fungi</taxon>
        <taxon>Dikarya</taxon>
        <taxon>Ascomycota</taxon>
        <taxon>Pezizomycotina</taxon>
        <taxon>Eurotiomycetes</taxon>
        <taxon>Chaetothyriomycetidae</taxon>
        <taxon>Chaetothyriales</taxon>
        <taxon>Herpotrichiellaceae</taxon>
        <taxon>Cladophialophora</taxon>
    </lineage>
</organism>
<accession>A0AA38XPF3</accession>
<evidence type="ECO:0000313" key="2">
    <source>
        <dbReference type="EMBL" id="KAJ9616806.1"/>
    </source>
</evidence>
<dbReference type="Gene3D" id="1.25.40.20">
    <property type="entry name" value="Ankyrin repeat-containing domain"/>
    <property type="match status" value="1"/>
</dbReference>
<dbReference type="SUPFAM" id="SSF48403">
    <property type="entry name" value="Ankyrin repeat"/>
    <property type="match status" value="1"/>
</dbReference>
<name>A0AA38XPF3_9EURO</name>
<keyword evidence="3" id="KW-1185">Reference proteome</keyword>
<comment type="caution">
    <text evidence="2">The sequence shown here is derived from an EMBL/GenBank/DDBJ whole genome shotgun (WGS) entry which is preliminary data.</text>
</comment>
<evidence type="ECO:0008006" key="4">
    <source>
        <dbReference type="Google" id="ProtNLM"/>
    </source>
</evidence>
<dbReference type="InterPro" id="IPR036770">
    <property type="entry name" value="Ankyrin_rpt-contain_sf"/>
</dbReference>
<protein>
    <recommendedName>
        <fullName evidence="4">Ankyrin repeat protein</fullName>
    </recommendedName>
</protein>
<dbReference type="AlphaFoldDB" id="A0AA38XPF3"/>
<proteinExistence type="predicted"/>
<feature type="repeat" description="ANK" evidence="1">
    <location>
        <begin position="25"/>
        <end position="54"/>
    </location>
</feature>
<evidence type="ECO:0000256" key="1">
    <source>
        <dbReference type="PROSITE-ProRule" id="PRU00023"/>
    </source>
</evidence>
<dbReference type="Proteomes" id="UP001172673">
    <property type="component" value="Unassembled WGS sequence"/>
</dbReference>
<keyword evidence="1" id="KW-0040">ANK repeat</keyword>